<sequence>MAFDKATRRKRIQRIIRTKVAGTSERPRLSVFRSNTGIYAQIIDDTTGNTLASASSKHVSVEGGNGVALAAAVGKELAARATGKGISKVVFDRSGYLYHGRVKSLAEGAREGGLNF</sequence>
<dbReference type="AlphaFoldDB" id="A0A1H3EGW6"/>
<protein>
    <recommendedName>
        <fullName evidence="6 7">Large ribosomal subunit protein uL18</fullName>
    </recommendedName>
</protein>
<keyword evidence="5 7" id="KW-0687">Ribonucleoprotein</keyword>
<comment type="subunit">
    <text evidence="7">Part of the 50S ribosomal subunit; part of the 5S rRNA/L5/L18/L25 subcomplex. Contacts the 5S and 23S rRNAs.</text>
</comment>
<dbReference type="PANTHER" id="PTHR12899:SF3">
    <property type="entry name" value="LARGE RIBOSOMAL SUBUNIT PROTEIN UL18M"/>
    <property type="match status" value="1"/>
</dbReference>
<dbReference type="Gene3D" id="3.30.420.100">
    <property type="match status" value="1"/>
</dbReference>
<reference evidence="9" key="1">
    <citation type="submission" date="2016-10" db="EMBL/GenBank/DDBJ databases">
        <authorList>
            <person name="Varghese N."/>
            <person name="Submissions S."/>
        </authorList>
    </citation>
    <scope>NUCLEOTIDE SEQUENCE [LARGE SCALE GENOMIC DNA]</scope>
    <source>
        <strain evidence="9">CGMCC 1.8975</strain>
    </source>
</reference>
<dbReference type="InterPro" id="IPR057268">
    <property type="entry name" value="Ribosomal_L18"/>
</dbReference>
<dbReference type="NCBIfam" id="TIGR00060">
    <property type="entry name" value="L18_bact"/>
    <property type="match status" value="1"/>
</dbReference>
<dbReference type="GO" id="GO:0008097">
    <property type="term" value="F:5S rRNA binding"/>
    <property type="evidence" value="ECO:0007669"/>
    <property type="project" value="TreeGrafter"/>
</dbReference>
<name>A0A1H3EGW6_9BACT</name>
<comment type="function">
    <text evidence="7">This is one of the proteins that bind and probably mediate the attachment of the 5S RNA into the large ribosomal subunit, where it forms part of the central protuberance.</text>
</comment>
<dbReference type="GO" id="GO:0003735">
    <property type="term" value="F:structural constituent of ribosome"/>
    <property type="evidence" value="ECO:0007669"/>
    <property type="project" value="InterPro"/>
</dbReference>
<dbReference type="OrthoDB" id="9810939at2"/>
<accession>A0A1H3EGW6</accession>
<dbReference type="PANTHER" id="PTHR12899">
    <property type="entry name" value="39S RIBOSOMAL PROTEIN L18, MITOCHONDRIAL"/>
    <property type="match status" value="1"/>
</dbReference>
<dbReference type="InterPro" id="IPR004389">
    <property type="entry name" value="Ribosomal_uL18_bac-type"/>
</dbReference>
<dbReference type="EMBL" id="FNOV01000003">
    <property type="protein sequence ID" value="SDX77845.1"/>
    <property type="molecule type" value="Genomic_DNA"/>
</dbReference>
<proteinExistence type="inferred from homology"/>
<dbReference type="RefSeq" id="WP_044515439.1">
    <property type="nucleotide sequence ID" value="NZ_FNOV01000003.1"/>
</dbReference>
<dbReference type="HAMAP" id="MF_01337_B">
    <property type="entry name" value="Ribosomal_uL18_B"/>
    <property type="match status" value="1"/>
</dbReference>
<dbReference type="SUPFAM" id="SSF53137">
    <property type="entry name" value="Translational machinery components"/>
    <property type="match status" value="1"/>
</dbReference>
<comment type="similarity">
    <text evidence="1 7">Belongs to the universal ribosomal protein uL18 family.</text>
</comment>
<dbReference type="InterPro" id="IPR005484">
    <property type="entry name" value="Ribosomal_uL18_bac/plant/anim"/>
</dbReference>
<evidence type="ECO:0000256" key="3">
    <source>
        <dbReference type="ARBA" id="ARBA00022884"/>
    </source>
</evidence>
<evidence type="ECO:0000256" key="7">
    <source>
        <dbReference type="HAMAP-Rule" id="MF_01337"/>
    </source>
</evidence>
<keyword evidence="2 7" id="KW-0699">rRNA-binding</keyword>
<keyword evidence="9" id="KW-1185">Reference proteome</keyword>
<evidence type="ECO:0000256" key="4">
    <source>
        <dbReference type="ARBA" id="ARBA00022980"/>
    </source>
</evidence>
<evidence type="ECO:0000313" key="8">
    <source>
        <dbReference type="EMBL" id="SDX77845.1"/>
    </source>
</evidence>
<evidence type="ECO:0000256" key="6">
    <source>
        <dbReference type="ARBA" id="ARBA00035197"/>
    </source>
</evidence>
<dbReference type="Proteomes" id="UP000199249">
    <property type="component" value="Unassembled WGS sequence"/>
</dbReference>
<dbReference type="STRING" id="651662.SAMN04488069_103137"/>
<dbReference type="Pfam" id="PF00861">
    <property type="entry name" value="Ribosomal_L18p"/>
    <property type="match status" value="1"/>
</dbReference>
<evidence type="ECO:0000256" key="1">
    <source>
        <dbReference type="ARBA" id="ARBA00007116"/>
    </source>
</evidence>
<dbReference type="GO" id="GO:0006412">
    <property type="term" value="P:translation"/>
    <property type="evidence" value="ECO:0007669"/>
    <property type="project" value="UniProtKB-UniRule"/>
</dbReference>
<evidence type="ECO:0000256" key="2">
    <source>
        <dbReference type="ARBA" id="ARBA00022730"/>
    </source>
</evidence>
<dbReference type="CDD" id="cd00432">
    <property type="entry name" value="Ribosomal_L18_L5e"/>
    <property type="match status" value="1"/>
</dbReference>
<organism evidence="8 9">
    <name type="scientific">Hymenobacter psychrophilus</name>
    <dbReference type="NCBI Taxonomy" id="651662"/>
    <lineage>
        <taxon>Bacteria</taxon>
        <taxon>Pseudomonadati</taxon>
        <taxon>Bacteroidota</taxon>
        <taxon>Cytophagia</taxon>
        <taxon>Cytophagales</taxon>
        <taxon>Hymenobacteraceae</taxon>
        <taxon>Hymenobacter</taxon>
    </lineage>
</organism>
<gene>
    <name evidence="7" type="primary">rplR</name>
    <name evidence="8" type="ORF">SAMN04488069_103137</name>
</gene>
<dbReference type="FunFam" id="3.30.420.100:FF:000001">
    <property type="entry name" value="50S ribosomal protein L18"/>
    <property type="match status" value="1"/>
</dbReference>
<evidence type="ECO:0000313" key="9">
    <source>
        <dbReference type="Proteomes" id="UP000199249"/>
    </source>
</evidence>
<evidence type="ECO:0000256" key="5">
    <source>
        <dbReference type="ARBA" id="ARBA00023274"/>
    </source>
</evidence>
<dbReference type="GO" id="GO:0022625">
    <property type="term" value="C:cytosolic large ribosomal subunit"/>
    <property type="evidence" value="ECO:0007669"/>
    <property type="project" value="TreeGrafter"/>
</dbReference>
<keyword evidence="3 7" id="KW-0694">RNA-binding</keyword>
<keyword evidence="4 7" id="KW-0689">Ribosomal protein</keyword>